<keyword evidence="3" id="KW-1185">Reference proteome</keyword>
<protein>
    <recommendedName>
        <fullName evidence="1">XRN2-binding (XTBD) domain-containing protein</fullName>
    </recommendedName>
</protein>
<dbReference type="Proteomes" id="UP000281553">
    <property type="component" value="Unassembled WGS sequence"/>
</dbReference>
<dbReference type="AlphaFoldDB" id="A0A3P6S1Z6"/>
<dbReference type="InterPro" id="IPR021859">
    <property type="entry name" value="XTBD"/>
</dbReference>
<dbReference type="PANTHER" id="PTHR48430:SF1">
    <property type="entry name" value="PARTNER OF XRN-2 PROTEIN 1"/>
    <property type="match status" value="1"/>
</dbReference>
<evidence type="ECO:0000313" key="2">
    <source>
        <dbReference type="EMBL" id="VDK49321.1"/>
    </source>
</evidence>
<organism evidence="2 3">
    <name type="scientific">Dibothriocephalus latus</name>
    <name type="common">Fish tapeworm</name>
    <name type="synonym">Diphyllobothrium latum</name>
    <dbReference type="NCBI Taxonomy" id="60516"/>
    <lineage>
        <taxon>Eukaryota</taxon>
        <taxon>Metazoa</taxon>
        <taxon>Spiralia</taxon>
        <taxon>Lophotrochozoa</taxon>
        <taxon>Platyhelminthes</taxon>
        <taxon>Cestoda</taxon>
        <taxon>Eucestoda</taxon>
        <taxon>Diphyllobothriidea</taxon>
        <taxon>Diphyllobothriidae</taxon>
        <taxon>Dibothriocephalus</taxon>
    </lineage>
</organism>
<dbReference type="Pfam" id="PF11952">
    <property type="entry name" value="XTBD"/>
    <property type="match status" value="1"/>
</dbReference>
<gene>
    <name evidence="2" type="ORF">DILT_LOCUS1716</name>
</gene>
<feature type="domain" description="XRN2-binding (XTBD)" evidence="1">
    <location>
        <begin position="8"/>
        <end position="82"/>
    </location>
</feature>
<dbReference type="EMBL" id="UYRU01013648">
    <property type="protein sequence ID" value="VDK49321.1"/>
    <property type="molecule type" value="Genomic_DNA"/>
</dbReference>
<dbReference type="PANTHER" id="PTHR48430">
    <property type="entry name" value="PARTNER OF XRN-2 PROTEIN 1"/>
    <property type="match status" value="1"/>
</dbReference>
<evidence type="ECO:0000313" key="3">
    <source>
        <dbReference type="Proteomes" id="UP000281553"/>
    </source>
</evidence>
<sequence>MSKVDVNIEGMRRPHENPTEWRVRKAFLEKNAGKLDVDRLECLSQCFVNCELYGCGYPDKVMNEIKDLGSDIIDNIYPNRSR</sequence>
<reference evidence="2 3" key="1">
    <citation type="submission" date="2018-11" db="EMBL/GenBank/DDBJ databases">
        <authorList>
            <consortium name="Pathogen Informatics"/>
        </authorList>
    </citation>
    <scope>NUCLEOTIDE SEQUENCE [LARGE SCALE GENOMIC DNA]</scope>
</reference>
<name>A0A3P6S1Z6_DIBLA</name>
<proteinExistence type="predicted"/>
<dbReference type="OrthoDB" id="2359216at2759"/>
<accession>A0A3P6S1Z6</accession>
<dbReference type="PROSITE" id="PS51827">
    <property type="entry name" value="XTBD"/>
    <property type="match status" value="1"/>
</dbReference>
<evidence type="ECO:0000259" key="1">
    <source>
        <dbReference type="PROSITE" id="PS51827"/>
    </source>
</evidence>